<reference evidence="2 3" key="1">
    <citation type="submission" date="2016-10" db="EMBL/GenBank/DDBJ databases">
        <authorList>
            <person name="de Groot N.N."/>
        </authorList>
    </citation>
    <scope>NUCLEOTIDE SEQUENCE [LARGE SCALE GENOMIC DNA]</scope>
    <source>
        <strain evidence="2 3">DSM 17925</strain>
    </source>
</reference>
<keyword evidence="1" id="KW-0732">Signal</keyword>
<dbReference type="PROSITE" id="PS51257">
    <property type="entry name" value="PROKAR_LIPOPROTEIN"/>
    <property type="match status" value="1"/>
</dbReference>
<feature type="signal peptide" evidence="1">
    <location>
        <begin position="1"/>
        <end position="25"/>
    </location>
</feature>
<evidence type="ECO:0000313" key="3">
    <source>
        <dbReference type="Proteomes" id="UP000199167"/>
    </source>
</evidence>
<name>A0A1I0QNS0_9RHOB</name>
<sequence>MLKSKLGLLAVILTLAGCNTLNSEAETREVLIGDCQNGAFLNQATFGGPVRCGPQAEPVFTPAPAPEQN</sequence>
<evidence type="ECO:0000313" key="2">
    <source>
        <dbReference type="EMBL" id="SEW28793.1"/>
    </source>
</evidence>
<dbReference type="Proteomes" id="UP000199167">
    <property type="component" value="Unassembled WGS sequence"/>
</dbReference>
<gene>
    <name evidence="2" type="ORF">SAMN04488515_2042</name>
</gene>
<protein>
    <recommendedName>
        <fullName evidence="4">Lipoprotein</fullName>
    </recommendedName>
</protein>
<accession>A0A1I0QNS0</accession>
<dbReference type="EMBL" id="FOIZ01000001">
    <property type="protein sequence ID" value="SEW28793.1"/>
    <property type="molecule type" value="Genomic_DNA"/>
</dbReference>
<keyword evidence="3" id="KW-1185">Reference proteome</keyword>
<dbReference type="STRING" id="364200.SAMN04488515_2042"/>
<evidence type="ECO:0008006" key="4">
    <source>
        <dbReference type="Google" id="ProtNLM"/>
    </source>
</evidence>
<evidence type="ECO:0000256" key="1">
    <source>
        <dbReference type="SAM" id="SignalP"/>
    </source>
</evidence>
<organism evidence="2 3">
    <name type="scientific">Cognatiyoonia koreensis</name>
    <dbReference type="NCBI Taxonomy" id="364200"/>
    <lineage>
        <taxon>Bacteria</taxon>
        <taxon>Pseudomonadati</taxon>
        <taxon>Pseudomonadota</taxon>
        <taxon>Alphaproteobacteria</taxon>
        <taxon>Rhodobacterales</taxon>
        <taxon>Paracoccaceae</taxon>
        <taxon>Cognatiyoonia</taxon>
    </lineage>
</organism>
<dbReference type="RefSeq" id="WP_089993489.1">
    <property type="nucleotide sequence ID" value="NZ_FOIZ01000001.1"/>
</dbReference>
<dbReference type="AlphaFoldDB" id="A0A1I0QNS0"/>
<proteinExistence type="predicted"/>
<feature type="chain" id="PRO_5011652218" description="Lipoprotein" evidence="1">
    <location>
        <begin position="26"/>
        <end position="69"/>
    </location>
</feature>